<dbReference type="SMART" id="SM00487">
    <property type="entry name" value="DEXDc"/>
    <property type="match status" value="1"/>
</dbReference>
<dbReference type="SUPFAM" id="SSF52540">
    <property type="entry name" value="P-loop containing nucleoside triphosphate hydrolases"/>
    <property type="match status" value="2"/>
</dbReference>
<dbReference type="Gene3D" id="3.40.50.300">
    <property type="entry name" value="P-loop containing nucleotide triphosphate hydrolases"/>
    <property type="match status" value="2"/>
</dbReference>
<dbReference type="PRINTS" id="PR00851">
    <property type="entry name" value="XRODRMPGMNTB"/>
</dbReference>
<dbReference type="EMBL" id="JAACQH010000101">
    <property type="protein sequence ID" value="NCS91691.1"/>
    <property type="molecule type" value="Genomic_DNA"/>
</dbReference>
<evidence type="ECO:0000256" key="2">
    <source>
        <dbReference type="ARBA" id="ARBA00022741"/>
    </source>
</evidence>
<keyword evidence="2" id="KW-0547">Nucleotide-binding</keyword>
<dbReference type="Proteomes" id="UP000768163">
    <property type="component" value="Unassembled WGS sequence"/>
</dbReference>
<evidence type="ECO:0000256" key="3">
    <source>
        <dbReference type="ARBA" id="ARBA00022801"/>
    </source>
</evidence>
<evidence type="ECO:0000256" key="8">
    <source>
        <dbReference type="ARBA" id="ARBA00034808"/>
    </source>
</evidence>
<evidence type="ECO:0000259" key="10">
    <source>
        <dbReference type="PROSITE" id="PS51192"/>
    </source>
</evidence>
<comment type="catalytic activity">
    <reaction evidence="7">
        <text>Couples ATP hydrolysis with the unwinding of duplex DNA by translocating in the 3'-5' direction.</text>
        <dbReference type="EC" id="5.6.2.4"/>
    </reaction>
</comment>
<dbReference type="PANTHER" id="PTHR11274:SF0">
    <property type="entry name" value="GENERAL TRANSCRIPTION AND DNA REPAIR FACTOR IIH HELICASE SUBUNIT XPB"/>
    <property type="match status" value="1"/>
</dbReference>
<dbReference type="GO" id="GO:0043138">
    <property type="term" value="F:3'-5' DNA helicase activity"/>
    <property type="evidence" value="ECO:0007669"/>
    <property type="project" value="UniProtKB-EC"/>
</dbReference>
<accession>A0A8J7YWD2</accession>
<comment type="similarity">
    <text evidence="1">Belongs to the helicase family. RAD25/XPB subfamily.</text>
</comment>
<dbReference type="Proteomes" id="UP000738826">
    <property type="component" value="Unassembled WGS sequence"/>
</dbReference>
<dbReference type="Pfam" id="PF04851">
    <property type="entry name" value="ResIII"/>
    <property type="match status" value="1"/>
</dbReference>
<evidence type="ECO:0000256" key="4">
    <source>
        <dbReference type="ARBA" id="ARBA00022806"/>
    </source>
</evidence>
<protein>
    <recommendedName>
        <fullName evidence="8">DNA 3'-5' helicase</fullName>
        <ecNumber evidence="8">5.6.2.4</ecNumber>
    </recommendedName>
</protein>
<organism evidence="12 14">
    <name type="scientific">Candidatus Altarchaeum hamiconexum</name>
    <dbReference type="NCBI Taxonomy" id="1803513"/>
    <lineage>
        <taxon>Archaea</taxon>
        <taxon>Candidatus Altarchaeota</taxon>
        <taxon>Candidatus Altiarchaeia</taxon>
        <taxon>Candidatus Altarchaeales</taxon>
        <taxon>Candidatus Altarchaeaceae</taxon>
        <taxon>Candidatus Altarchaeum</taxon>
    </lineage>
</organism>
<dbReference type="EC" id="5.6.2.4" evidence="8"/>
<dbReference type="GO" id="GO:0003677">
    <property type="term" value="F:DNA binding"/>
    <property type="evidence" value="ECO:0007669"/>
    <property type="project" value="InterPro"/>
</dbReference>
<feature type="domain" description="Helicase ATP-binding" evidence="10">
    <location>
        <begin position="201"/>
        <end position="357"/>
    </location>
</feature>
<keyword evidence="5" id="KW-0067">ATP-binding</keyword>
<dbReference type="PANTHER" id="PTHR11274">
    <property type="entry name" value="RAD25/XP-B DNA REPAIR HELICASE"/>
    <property type="match status" value="1"/>
</dbReference>
<evidence type="ECO:0000256" key="5">
    <source>
        <dbReference type="ARBA" id="ARBA00022840"/>
    </source>
</evidence>
<keyword evidence="4 12" id="KW-0347">Helicase</keyword>
<reference evidence="12" key="1">
    <citation type="submission" date="2019-11" db="EMBL/GenBank/DDBJ databases">
        <title>Lipid analysis of CO2-rich subsurface aquifers suggests an autotrophy-based deep biosphere with lysolipids enriched in CPR bacteria.</title>
        <authorList>
            <person name="Probst A.J."/>
            <person name="Elling F.J."/>
            <person name="Castelle C.J."/>
            <person name="Zhu Q."/>
            <person name="Elvert M."/>
            <person name="Birarda G."/>
            <person name="Holman H.-Y."/>
            <person name="Lane K.R."/>
            <person name="Ladd B."/>
            <person name="Ryan M.C."/>
            <person name="Woyke T."/>
            <person name="Hinrichs K.-U."/>
            <person name="Banfield J.F."/>
        </authorList>
    </citation>
    <scope>NUCLEOTIDE SEQUENCE</scope>
    <source>
        <strain evidence="12">CG_2015-01_33_1645</strain>
        <strain evidence="13">CG_2015-04_33_537</strain>
    </source>
</reference>
<dbReference type="InterPro" id="IPR014001">
    <property type="entry name" value="Helicase_ATP-bd"/>
</dbReference>
<dbReference type="CDD" id="cd18789">
    <property type="entry name" value="SF2_C_XPB"/>
    <property type="match status" value="1"/>
</dbReference>
<dbReference type="PROSITE" id="PS51194">
    <property type="entry name" value="HELICASE_CTER"/>
    <property type="match status" value="1"/>
</dbReference>
<dbReference type="GO" id="GO:0016787">
    <property type="term" value="F:hydrolase activity"/>
    <property type="evidence" value="ECO:0007669"/>
    <property type="project" value="UniProtKB-KW"/>
</dbReference>
<gene>
    <name evidence="13" type="ORF">GW779_04685</name>
    <name evidence="12" type="ORF">GW910_03915</name>
</gene>
<dbReference type="Pfam" id="PF16203">
    <property type="entry name" value="ERCC3_RAD25_C"/>
    <property type="match status" value="1"/>
</dbReference>
<evidence type="ECO:0000256" key="7">
    <source>
        <dbReference type="ARBA" id="ARBA00034617"/>
    </source>
</evidence>
<dbReference type="InterPro" id="IPR050615">
    <property type="entry name" value="ATP-dep_DNA_Helicase"/>
</dbReference>
<dbReference type="InterPro" id="IPR006935">
    <property type="entry name" value="Helicase/UvrB_N"/>
</dbReference>
<dbReference type="InterPro" id="IPR027417">
    <property type="entry name" value="P-loop_NTPase"/>
</dbReference>
<proteinExistence type="inferred from homology"/>
<comment type="caution">
    <text evidence="12">The sequence shown here is derived from an EMBL/GenBank/DDBJ whole genome shotgun (WGS) entry which is preliminary data.</text>
</comment>
<dbReference type="Pfam" id="PF13625">
    <property type="entry name" value="Helicase_C_3"/>
    <property type="match status" value="1"/>
</dbReference>
<evidence type="ECO:0000256" key="1">
    <source>
        <dbReference type="ARBA" id="ARBA00006637"/>
    </source>
</evidence>
<name>A0A8J7YWD2_9ARCH</name>
<comment type="catalytic activity">
    <reaction evidence="9">
        <text>ATP + H2O = ADP + phosphate + H(+)</text>
        <dbReference type="Rhea" id="RHEA:13065"/>
        <dbReference type="ChEBI" id="CHEBI:15377"/>
        <dbReference type="ChEBI" id="CHEBI:15378"/>
        <dbReference type="ChEBI" id="CHEBI:30616"/>
        <dbReference type="ChEBI" id="CHEBI:43474"/>
        <dbReference type="ChEBI" id="CHEBI:456216"/>
        <dbReference type="EC" id="5.6.2.4"/>
    </reaction>
</comment>
<keyword evidence="6" id="KW-0413">Isomerase</keyword>
<dbReference type="InterPro" id="IPR032438">
    <property type="entry name" value="ERCC3_RAD25_C"/>
</dbReference>
<feature type="domain" description="Helicase C-terminal" evidence="11">
    <location>
        <begin position="411"/>
        <end position="560"/>
    </location>
</feature>
<sequence>MFNPQNPLIVQSDKTILIEVSNPEYGEARDLIGRFAELVKSPEHIHTYKISNLSLWNAAASGMNAGDIINILERYSKYDIPDNVQTDIADHISRYGRLKIKKENGILMLTSNDSILITEIYNHKRIKPYILKRIDDLNLEIDPSRRGHTKQGLTEIGFPAEDLAGYENGEFLNINLLNISKRNISFKLRDYQIDAVNTFYAGGSVYGGSGVIVLPCGSGKTLIGMEIISKFKTNTLIITPNIIAARQWIAELLDKTNLNKEQIGEYNGELKEIKPITIATYQILTYRPKDAEIFPHFSLFNSRNWGLIIYDEVHLLPAPVFRITAEIQAKRRLGLTATLVREDGCEGDVFSLIGPKKYDSPWKEIEKQGWIAEANCHEIRIPMNDERRLQYALAHDKSKYRLAAENPKKYEIVKKIVAHHRSKKDLILIIGMYIEQLKEISKIFNAPLLTGTTANKKRMEMYEKFKRHEIDLLVVSKIGNFAIDLPDANVMIQVSGTFGSRQEEAQRLGRIMRPKKDNSVAHFYTIVTKDTKDQDFSANRQLFLTEQGYKYEILEEYNYE</sequence>
<dbReference type="SMART" id="SM00490">
    <property type="entry name" value="HELICc"/>
    <property type="match status" value="1"/>
</dbReference>
<evidence type="ECO:0000256" key="9">
    <source>
        <dbReference type="ARBA" id="ARBA00048988"/>
    </source>
</evidence>
<dbReference type="GO" id="GO:0005524">
    <property type="term" value="F:ATP binding"/>
    <property type="evidence" value="ECO:0007669"/>
    <property type="project" value="UniProtKB-KW"/>
</dbReference>
<dbReference type="NCBIfam" id="NF045503">
    <property type="entry name" value="repair_heli_XPB"/>
    <property type="match status" value="1"/>
</dbReference>
<dbReference type="EMBL" id="JAACVF010000099">
    <property type="protein sequence ID" value="NCN65195.1"/>
    <property type="molecule type" value="Genomic_DNA"/>
</dbReference>
<dbReference type="AlphaFoldDB" id="A0A8J7YWD2"/>
<evidence type="ECO:0000313" key="13">
    <source>
        <dbReference type="EMBL" id="NCS91691.1"/>
    </source>
</evidence>
<keyword evidence="3" id="KW-0378">Hydrolase</keyword>
<dbReference type="InterPro" id="IPR032830">
    <property type="entry name" value="XPB/Ssl2_N"/>
</dbReference>
<dbReference type="PROSITE" id="PS51192">
    <property type="entry name" value="HELICASE_ATP_BIND_1"/>
    <property type="match status" value="1"/>
</dbReference>
<evidence type="ECO:0000313" key="12">
    <source>
        <dbReference type="EMBL" id="NCN65195.1"/>
    </source>
</evidence>
<evidence type="ECO:0000256" key="6">
    <source>
        <dbReference type="ARBA" id="ARBA00023235"/>
    </source>
</evidence>
<dbReference type="InterPro" id="IPR001650">
    <property type="entry name" value="Helicase_C-like"/>
</dbReference>
<evidence type="ECO:0000259" key="11">
    <source>
        <dbReference type="PROSITE" id="PS51194"/>
    </source>
</evidence>
<evidence type="ECO:0000313" key="14">
    <source>
        <dbReference type="Proteomes" id="UP000768163"/>
    </source>
</evidence>